<reference evidence="1 2" key="1">
    <citation type="submission" date="2023-03" db="EMBL/GenBank/DDBJ databases">
        <title>Thalassotalea loyana LMG 22536T draft genome sequence.</title>
        <authorList>
            <person name="Sawabe T."/>
        </authorList>
    </citation>
    <scope>NUCLEOTIDE SEQUENCE [LARGE SCALE GENOMIC DNA]</scope>
    <source>
        <strain evidence="1 2">LMG 22536</strain>
    </source>
</reference>
<protein>
    <recommendedName>
        <fullName evidence="3">DUF3630 family protein</fullName>
    </recommendedName>
</protein>
<dbReference type="InterPro" id="IPR022080">
    <property type="entry name" value="DUF3630"/>
</dbReference>
<proteinExistence type="predicted"/>
<name>A0ABQ6HHZ0_9GAMM</name>
<evidence type="ECO:0000313" key="1">
    <source>
        <dbReference type="EMBL" id="GLX86181.1"/>
    </source>
</evidence>
<accession>A0ABQ6HHZ0</accession>
<dbReference type="RefSeq" id="WP_284298937.1">
    <property type="nucleotide sequence ID" value="NZ_BSSV01000005.1"/>
</dbReference>
<sequence length="107" mass="12134">MSQSISSIELLGDVDNPYIHVVFCLSWQQEDIDELSAHVISLFDDAATIDHAQGADIETYHIRAFDTELLLNFEVYSESCWVEVVNNQDITSLVKISEKIKSKISEK</sequence>
<dbReference type="Proteomes" id="UP001157134">
    <property type="component" value="Unassembled WGS sequence"/>
</dbReference>
<evidence type="ECO:0000313" key="2">
    <source>
        <dbReference type="Proteomes" id="UP001157134"/>
    </source>
</evidence>
<evidence type="ECO:0008006" key="3">
    <source>
        <dbReference type="Google" id="ProtNLM"/>
    </source>
</evidence>
<dbReference type="EMBL" id="BSSV01000005">
    <property type="protein sequence ID" value="GLX86181.1"/>
    <property type="molecule type" value="Genomic_DNA"/>
</dbReference>
<keyword evidence="2" id="KW-1185">Reference proteome</keyword>
<organism evidence="1 2">
    <name type="scientific">Thalassotalea loyana</name>
    <dbReference type="NCBI Taxonomy" id="280483"/>
    <lineage>
        <taxon>Bacteria</taxon>
        <taxon>Pseudomonadati</taxon>
        <taxon>Pseudomonadota</taxon>
        <taxon>Gammaproteobacteria</taxon>
        <taxon>Alteromonadales</taxon>
        <taxon>Colwelliaceae</taxon>
        <taxon>Thalassotalea</taxon>
    </lineage>
</organism>
<gene>
    <name evidence="1" type="ORF">tloyanaT_24340</name>
</gene>
<comment type="caution">
    <text evidence="1">The sequence shown here is derived from an EMBL/GenBank/DDBJ whole genome shotgun (WGS) entry which is preliminary data.</text>
</comment>
<dbReference type="Pfam" id="PF12305">
    <property type="entry name" value="DUF3630"/>
    <property type="match status" value="1"/>
</dbReference>